<evidence type="ECO:0000313" key="2">
    <source>
        <dbReference type="EMBL" id="ODV57144.1"/>
    </source>
</evidence>
<accession>A0A1E4R9K5</accession>
<feature type="transmembrane region" description="Helical" evidence="1">
    <location>
        <begin position="6"/>
        <end position="25"/>
    </location>
</feature>
<name>A0A1E4R9K5_9BACI</name>
<comment type="caution">
    <text evidence="2">The sequence shown here is derived from an EMBL/GenBank/DDBJ whole genome shotgun (WGS) entry which is preliminary data.</text>
</comment>
<protein>
    <submittedName>
        <fullName evidence="2">Uncharacterized protein</fullName>
    </submittedName>
</protein>
<proteinExistence type="predicted"/>
<keyword evidence="1" id="KW-1133">Transmembrane helix</keyword>
<organism evidence="2 3">
    <name type="scientific">Lysinibacillus fusiformis</name>
    <dbReference type="NCBI Taxonomy" id="28031"/>
    <lineage>
        <taxon>Bacteria</taxon>
        <taxon>Bacillati</taxon>
        <taxon>Bacillota</taxon>
        <taxon>Bacilli</taxon>
        <taxon>Bacillales</taxon>
        <taxon>Bacillaceae</taxon>
        <taxon>Lysinibacillus</taxon>
    </lineage>
</organism>
<dbReference type="AlphaFoldDB" id="A0A1E4R9K5"/>
<keyword evidence="1" id="KW-0812">Transmembrane</keyword>
<keyword evidence="1" id="KW-0472">Membrane</keyword>
<dbReference type="EMBL" id="MECQ01000001">
    <property type="protein sequence ID" value="ODV57144.1"/>
    <property type="molecule type" value="Genomic_DNA"/>
</dbReference>
<reference evidence="2 3" key="1">
    <citation type="submission" date="2016-09" db="EMBL/GenBank/DDBJ databases">
        <title>Draft genome sequence of the soil isolate, Lysinibacillus fusiformis M5, a potential hypoxanthine producer.</title>
        <authorList>
            <person name="Gallegos-Monterrosa R."/>
            <person name="Maroti G."/>
            <person name="Balint B."/>
            <person name="Kovacs A.T."/>
        </authorList>
    </citation>
    <scope>NUCLEOTIDE SEQUENCE [LARGE SCALE GENOMIC DNA]</scope>
    <source>
        <strain evidence="2 3">M5</strain>
    </source>
</reference>
<evidence type="ECO:0000313" key="3">
    <source>
        <dbReference type="Proteomes" id="UP000094784"/>
    </source>
</evidence>
<evidence type="ECO:0000256" key="1">
    <source>
        <dbReference type="SAM" id="Phobius"/>
    </source>
</evidence>
<gene>
    <name evidence="2" type="ORF">BG258_15130</name>
</gene>
<sequence length="99" mass="11010">MDSQTVALIGILCTVLGAFIGVLTYNRNRDKDVKNDASDSAVIRTKLDNINAGVESIRIDIKAQQMRVIGLSERVIRVEESSKQAHKRLDEMEGISHEN</sequence>
<dbReference type="OrthoDB" id="2087365at2"/>
<dbReference type="Proteomes" id="UP000094784">
    <property type="component" value="Unassembled WGS sequence"/>
</dbReference>
<dbReference type="RefSeq" id="WP_069482066.1">
    <property type="nucleotide sequence ID" value="NZ_KV766182.1"/>
</dbReference>